<protein>
    <submittedName>
        <fullName evidence="1">Uncharacterized protein</fullName>
    </submittedName>
</protein>
<keyword evidence="2" id="KW-1185">Reference proteome</keyword>
<dbReference type="Proteomes" id="UP000618818">
    <property type="component" value="Unassembled WGS sequence"/>
</dbReference>
<evidence type="ECO:0000313" key="2">
    <source>
        <dbReference type="Proteomes" id="UP000618818"/>
    </source>
</evidence>
<dbReference type="EMBL" id="JACXYZ010000002">
    <property type="protein sequence ID" value="MBD3926099.1"/>
    <property type="molecule type" value="Genomic_DNA"/>
</dbReference>
<reference evidence="1 2" key="1">
    <citation type="submission" date="2020-09" db="EMBL/GenBank/DDBJ databases">
        <title>novel species in genus Nocardioides.</title>
        <authorList>
            <person name="Zhang G."/>
        </authorList>
    </citation>
    <scope>NUCLEOTIDE SEQUENCE [LARGE SCALE GENOMIC DNA]</scope>
    <source>
        <strain evidence="1 2">KCTC 39551</strain>
    </source>
</reference>
<accession>A0ABR8NGS9</accession>
<name>A0ABR8NGS9_9ACTN</name>
<comment type="caution">
    <text evidence="1">The sequence shown here is derived from an EMBL/GenBank/DDBJ whole genome shotgun (WGS) entry which is preliminary data.</text>
</comment>
<sequence>MSDGSRDDLRWYLHGKLHREDGPAIEYADGTLEWHRHDQLHRFDGPARDYAGGWRKWYVHGMHIPFPHTMILESLLGRTDYETLELVLSSWRPDGPNSSALLDAIRAARL</sequence>
<gene>
    <name evidence="1" type="ORF">IEZ26_15855</name>
</gene>
<proteinExistence type="predicted"/>
<dbReference type="RefSeq" id="WP_191195937.1">
    <property type="nucleotide sequence ID" value="NZ_JACXYZ010000002.1"/>
</dbReference>
<evidence type="ECO:0000313" key="1">
    <source>
        <dbReference type="EMBL" id="MBD3926099.1"/>
    </source>
</evidence>
<organism evidence="1 2">
    <name type="scientific">Nocardioides cavernae</name>
    <dbReference type="NCBI Taxonomy" id="1921566"/>
    <lineage>
        <taxon>Bacteria</taxon>
        <taxon>Bacillati</taxon>
        <taxon>Actinomycetota</taxon>
        <taxon>Actinomycetes</taxon>
        <taxon>Propionibacteriales</taxon>
        <taxon>Nocardioidaceae</taxon>
        <taxon>Nocardioides</taxon>
    </lineage>
</organism>